<protein>
    <submittedName>
        <fullName evidence="2">Uncharacterized protein</fullName>
    </submittedName>
</protein>
<reference evidence="3" key="1">
    <citation type="submission" date="2016-10" db="EMBL/GenBank/DDBJ databases">
        <authorList>
            <person name="Varghese N."/>
            <person name="Submissions S."/>
        </authorList>
    </citation>
    <scope>NUCLEOTIDE SEQUENCE [LARGE SCALE GENOMIC DNA]</scope>
    <source>
        <strain evidence="3">CGMCC 4.2126</strain>
    </source>
</reference>
<dbReference type="Proteomes" id="UP000199111">
    <property type="component" value="Unassembled WGS sequence"/>
</dbReference>
<evidence type="ECO:0000313" key="3">
    <source>
        <dbReference type="Proteomes" id="UP000199111"/>
    </source>
</evidence>
<keyword evidence="3" id="KW-1185">Reference proteome</keyword>
<dbReference type="AlphaFoldDB" id="A0A1I4EC37"/>
<gene>
    <name evidence="2" type="ORF">SAMN05216275_1483</name>
</gene>
<organism evidence="2 3">
    <name type="scientific">Streptosporangium canum</name>
    <dbReference type="NCBI Taxonomy" id="324952"/>
    <lineage>
        <taxon>Bacteria</taxon>
        <taxon>Bacillati</taxon>
        <taxon>Actinomycetota</taxon>
        <taxon>Actinomycetes</taxon>
        <taxon>Streptosporangiales</taxon>
        <taxon>Streptosporangiaceae</taxon>
        <taxon>Streptosporangium</taxon>
    </lineage>
</organism>
<dbReference type="RefSeq" id="WP_093891798.1">
    <property type="nucleotide sequence ID" value="NZ_FOQY01000048.1"/>
</dbReference>
<sequence length="79" mass="9055">MLEAERLYAAATLVQDLRRGGRTHDLAEPVWYRLQDRGLLEDDQLTDGLRQMEQGEGRPWQEIKAEWSSKNSEPAAGED</sequence>
<evidence type="ECO:0000256" key="1">
    <source>
        <dbReference type="SAM" id="MobiDB-lite"/>
    </source>
</evidence>
<accession>A0A1I4EC37</accession>
<feature type="region of interest" description="Disordered" evidence="1">
    <location>
        <begin position="51"/>
        <end position="79"/>
    </location>
</feature>
<name>A0A1I4EC37_9ACTN</name>
<feature type="compositionally biased region" description="Basic and acidic residues" evidence="1">
    <location>
        <begin position="53"/>
        <end position="67"/>
    </location>
</feature>
<evidence type="ECO:0000313" key="2">
    <source>
        <dbReference type="EMBL" id="SFL02127.1"/>
    </source>
</evidence>
<dbReference type="EMBL" id="FOQY01000048">
    <property type="protein sequence ID" value="SFL02127.1"/>
    <property type="molecule type" value="Genomic_DNA"/>
</dbReference>
<proteinExistence type="predicted"/>
<dbReference type="GeneID" id="96303280"/>